<evidence type="ECO:0000256" key="6">
    <source>
        <dbReference type="ARBA" id="ARBA00022840"/>
    </source>
</evidence>
<evidence type="ECO:0000256" key="2">
    <source>
        <dbReference type="ARBA" id="ARBA00005378"/>
    </source>
</evidence>
<gene>
    <name evidence="9" type="ORF">SI7747_UN021841</name>
</gene>
<dbReference type="CDD" id="cd00009">
    <property type="entry name" value="AAA"/>
    <property type="match status" value="1"/>
</dbReference>
<name>A0ABN7EC97_SPIIN</name>
<keyword evidence="6" id="KW-0067">ATP-binding</keyword>
<evidence type="ECO:0000313" key="9">
    <source>
        <dbReference type="EMBL" id="CAA6675499.1"/>
    </source>
</evidence>
<evidence type="ECO:0000259" key="8">
    <source>
        <dbReference type="SMART" id="SM00382"/>
    </source>
</evidence>
<dbReference type="Gene3D" id="1.10.8.60">
    <property type="match status" value="1"/>
</dbReference>
<evidence type="ECO:0000256" key="7">
    <source>
        <dbReference type="SAM" id="MobiDB-lite"/>
    </source>
</evidence>
<protein>
    <recommendedName>
        <fullName evidence="8">AAA+ ATPase domain-containing protein</fullName>
    </recommendedName>
</protein>
<evidence type="ECO:0000256" key="5">
    <source>
        <dbReference type="ARBA" id="ARBA00022741"/>
    </source>
</evidence>
<organism evidence="9 10">
    <name type="scientific">Spirodela intermedia</name>
    <name type="common">Intermediate duckweed</name>
    <dbReference type="NCBI Taxonomy" id="51605"/>
    <lineage>
        <taxon>Eukaryota</taxon>
        <taxon>Viridiplantae</taxon>
        <taxon>Streptophyta</taxon>
        <taxon>Embryophyta</taxon>
        <taxon>Tracheophyta</taxon>
        <taxon>Spermatophyta</taxon>
        <taxon>Magnoliopsida</taxon>
        <taxon>Liliopsida</taxon>
        <taxon>Araceae</taxon>
        <taxon>Lemnoideae</taxon>
        <taxon>Spirodela</taxon>
    </lineage>
</organism>
<evidence type="ECO:0000256" key="3">
    <source>
        <dbReference type="ARBA" id="ARBA00011480"/>
    </source>
</evidence>
<reference evidence="10" key="1">
    <citation type="journal article" date="2020" name="Sci. Rep.">
        <title>Chromosome-scale genome assembly for the duckweed Spirodela intermedia, integrating cytogenetic maps, PacBio and Oxford Nanopore libraries.</title>
        <authorList>
            <person name="Hoang P.T.N."/>
            <person name="Fiebig A."/>
            <person name="Novak P."/>
            <person name="Macas J."/>
            <person name="Cao H.X."/>
            <person name="Stepanenko A."/>
            <person name="Chen G."/>
            <person name="Borisjuk N."/>
            <person name="Scholz U."/>
            <person name="Schubert I."/>
        </authorList>
    </citation>
    <scope>NUCLEOTIDE SEQUENCE [LARGE SCALE GENOMIC DNA]</scope>
</reference>
<keyword evidence="4" id="KW-0235">DNA replication</keyword>
<keyword evidence="5" id="KW-0547">Nucleotide-binding</keyword>
<dbReference type="SUPFAM" id="SSF48019">
    <property type="entry name" value="post-AAA+ oligomerization domain-like"/>
    <property type="match status" value="1"/>
</dbReference>
<dbReference type="SUPFAM" id="SSF52540">
    <property type="entry name" value="P-loop containing nucleoside triphosphate hydrolases"/>
    <property type="match status" value="1"/>
</dbReference>
<dbReference type="InterPro" id="IPR027417">
    <property type="entry name" value="P-loop_NTPase"/>
</dbReference>
<comment type="subunit">
    <text evidence="3">Heterotetramer of subunits RFC2, RFC3, RFC4 and RFC5 that can form a complex with RFC1.</text>
</comment>
<sequence>MRGRAGRKVKNPDPAFSFPAGEHKTREKFIRGRKPHGVLLRSSSSNSSGGGIGGGGGYEIPWVEKYRPHKVSEVVGNVDAVSRLQVIARDGNMPNLILSGPPGTGKTTSILALAHELLGANCKEAVLELNASDDRGIDVVRNKIKMFAQKKVTLPQGRQKLIILDEADSMTSGAQQALRRTMEIYSSTTRFALACNTSSKIIEPIQSRCALVRFSRQLPGPYVPEGLEAIIFTADGDMRQALNNLQATYSGFRFVNQENVFKVCDQPHPLHGRFDDACVGLKQLYDLGYSPTDIITTLFRVIKNYDMEEYLKLEFMKVATGFAHMRICDGVGSLLQLSGLLAKLALVRETAKPAGSF</sequence>
<dbReference type="InterPro" id="IPR003959">
    <property type="entry name" value="ATPase_AAA_core"/>
</dbReference>
<evidence type="ECO:0000256" key="4">
    <source>
        <dbReference type="ARBA" id="ARBA00022705"/>
    </source>
</evidence>
<evidence type="ECO:0000256" key="1">
    <source>
        <dbReference type="ARBA" id="ARBA00002386"/>
    </source>
</evidence>
<dbReference type="InterPro" id="IPR047854">
    <property type="entry name" value="RFC_lid"/>
</dbReference>
<dbReference type="Gene3D" id="3.40.50.300">
    <property type="entry name" value="P-loop containing nucleotide triphosphate hydrolases"/>
    <property type="match status" value="1"/>
</dbReference>
<comment type="similarity">
    <text evidence="2">Belongs to the activator 1 small subunits family.</text>
</comment>
<accession>A0ABN7EC97</accession>
<comment type="function">
    <text evidence="1">May be involved in DNA replication and thus regulate cell proliferation.</text>
</comment>
<dbReference type="Proteomes" id="UP001189122">
    <property type="component" value="Unassembled WGS sequence"/>
</dbReference>
<dbReference type="SMART" id="SM00382">
    <property type="entry name" value="AAA"/>
    <property type="match status" value="1"/>
</dbReference>
<dbReference type="PANTHER" id="PTHR11669:SF5">
    <property type="entry name" value="REPLICATION FACTOR C SUBUNIT 2"/>
    <property type="match status" value="1"/>
</dbReference>
<feature type="region of interest" description="Disordered" evidence="7">
    <location>
        <begin position="1"/>
        <end position="26"/>
    </location>
</feature>
<dbReference type="Gene3D" id="1.20.272.10">
    <property type="match status" value="1"/>
</dbReference>
<dbReference type="InterPro" id="IPR050238">
    <property type="entry name" value="DNA_Rep/Repair_Clamp_Loader"/>
</dbReference>
<feature type="domain" description="AAA+ ATPase" evidence="8">
    <location>
        <begin position="92"/>
        <end position="224"/>
    </location>
</feature>
<keyword evidence="10" id="KW-1185">Reference proteome</keyword>
<comment type="caution">
    <text evidence="9">The sequence shown here is derived from an EMBL/GenBank/DDBJ whole genome shotgun (WGS) entry which is preliminary data.</text>
</comment>
<dbReference type="Pfam" id="PF00004">
    <property type="entry name" value="AAA"/>
    <property type="match status" value="1"/>
</dbReference>
<dbReference type="EMBL" id="CACRZD030000336">
    <property type="protein sequence ID" value="CAA6675499.1"/>
    <property type="molecule type" value="Genomic_DNA"/>
</dbReference>
<dbReference type="Pfam" id="PF08542">
    <property type="entry name" value="Rep_fac_C"/>
    <property type="match status" value="1"/>
</dbReference>
<proteinExistence type="inferred from homology"/>
<evidence type="ECO:0000313" key="10">
    <source>
        <dbReference type="Proteomes" id="UP001189122"/>
    </source>
</evidence>
<dbReference type="CDD" id="cd18140">
    <property type="entry name" value="HLD_clamp_RFC"/>
    <property type="match status" value="1"/>
</dbReference>
<dbReference type="InterPro" id="IPR003593">
    <property type="entry name" value="AAA+_ATPase"/>
</dbReference>
<dbReference type="InterPro" id="IPR013748">
    <property type="entry name" value="Rep_factorC_C"/>
</dbReference>
<dbReference type="PANTHER" id="PTHR11669">
    <property type="entry name" value="REPLICATION FACTOR C / DNA POLYMERASE III GAMMA-TAU SUBUNIT"/>
    <property type="match status" value="1"/>
</dbReference>
<dbReference type="InterPro" id="IPR008921">
    <property type="entry name" value="DNA_pol3_clamp-load_cplx_C"/>
</dbReference>